<feature type="compositionally biased region" description="Low complexity" evidence="5">
    <location>
        <begin position="1"/>
        <end position="18"/>
    </location>
</feature>
<comment type="subcellular location">
    <subcellularLocation>
        <location evidence="1">Membrane</location>
        <topology evidence="1">Multi-pass membrane protein</topology>
    </subcellularLocation>
</comment>
<evidence type="ECO:0000256" key="2">
    <source>
        <dbReference type="ARBA" id="ARBA00022692"/>
    </source>
</evidence>
<feature type="transmembrane region" description="Helical" evidence="6">
    <location>
        <begin position="272"/>
        <end position="292"/>
    </location>
</feature>
<sequence>MSSAVNSTTTTENTSSSSPRQTVISAPLHSSFLSMRNENNNNNNTILTDETLLAAQEMVLHRHDTDASASSQASDSSDMTMATMASNFFGSIANLCSATLGAGILALPFAFYQAGFVFGSLLLLISAWATSTSIALLVKACDEYRQPTYEKIVEQVLGRRARNVVEVSILIFCLGTAVGYVIAVGDIMERLVYMTRAQKRMAMSVCWFVAMLPLSCLKRMQSLQCASSVGIASIFTLVLAATVHLIHPPEDEFYDEPSIITNTLVGPAGGSWISVVQACPIFFYAFSCQVNVAQIYEELPGRYGTEKIQTMGWVTWAAVAICGTLYAGISIVTLIDFGKGVKPNILSCYDLSVPGEPLLHVAVFAMALAVIMAFPLNIFPARVSIIQMWEKEHHGEPLLCGCNEGEEVKQPLLSKVENGQHEGYDSGGETDREGANRTDDPLRVAPTSYLMDTFPDASPIVGQLHDTNDEEEPEFHLFQHASVTLLLAGLALGMALVIPNISVVFGLLGGTTSSLLGFIVPGLLGLKMDRKCVSAWILVVAGTVIGVLTTAVTVYSTFKK</sequence>
<keyword evidence="3 6" id="KW-1133">Transmembrane helix</keyword>
<feature type="transmembrane region" description="Helical" evidence="6">
    <location>
        <begin position="229"/>
        <end position="247"/>
    </location>
</feature>
<evidence type="ECO:0000259" key="7">
    <source>
        <dbReference type="Pfam" id="PF01490"/>
    </source>
</evidence>
<gene>
    <name evidence="8" type="ORF">IV203_031851</name>
</gene>
<dbReference type="Proteomes" id="UP000693970">
    <property type="component" value="Unassembled WGS sequence"/>
</dbReference>
<feature type="transmembrane region" description="Helical" evidence="6">
    <location>
        <begin position="358"/>
        <end position="379"/>
    </location>
</feature>
<feature type="domain" description="Amino acid transporter transmembrane" evidence="7">
    <location>
        <begin position="87"/>
        <end position="557"/>
    </location>
</feature>
<name>A0A9K3LW51_9STRA</name>
<proteinExistence type="predicted"/>
<evidence type="ECO:0000256" key="6">
    <source>
        <dbReference type="SAM" id="Phobius"/>
    </source>
</evidence>
<evidence type="ECO:0000313" key="8">
    <source>
        <dbReference type="EMBL" id="KAG7369108.1"/>
    </source>
</evidence>
<keyword evidence="4 6" id="KW-0472">Membrane</keyword>
<keyword evidence="9" id="KW-1185">Reference proteome</keyword>
<dbReference type="AlphaFoldDB" id="A0A9K3LW51"/>
<feature type="transmembrane region" description="Helical" evidence="6">
    <location>
        <begin position="536"/>
        <end position="558"/>
    </location>
</feature>
<protein>
    <submittedName>
        <fullName evidence="8">Transmembrane amino acid transporter</fullName>
    </submittedName>
</protein>
<organism evidence="8 9">
    <name type="scientific">Nitzschia inconspicua</name>
    <dbReference type="NCBI Taxonomy" id="303405"/>
    <lineage>
        <taxon>Eukaryota</taxon>
        <taxon>Sar</taxon>
        <taxon>Stramenopiles</taxon>
        <taxon>Ochrophyta</taxon>
        <taxon>Bacillariophyta</taxon>
        <taxon>Bacillariophyceae</taxon>
        <taxon>Bacillariophycidae</taxon>
        <taxon>Bacillariales</taxon>
        <taxon>Bacillariaceae</taxon>
        <taxon>Nitzschia</taxon>
    </lineage>
</organism>
<reference evidence="8" key="1">
    <citation type="journal article" date="2021" name="Sci. Rep.">
        <title>Diploid genomic architecture of Nitzschia inconspicua, an elite biomass production diatom.</title>
        <authorList>
            <person name="Oliver A."/>
            <person name="Podell S."/>
            <person name="Pinowska A."/>
            <person name="Traller J.C."/>
            <person name="Smith S.R."/>
            <person name="McClure R."/>
            <person name="Beliaev A."/>
            <person name="Bohutskyi P."/>
            <person name="Hill E.A."/>
            <person name="Rabines A."/>
            <person name="Zheng H."/>
            <person name="Allen L.Z."/>
            <person name="Kuo A."/>
            <person name="Grigoriev I.V."/>
            <person name="Allen A.E."/>
            <person name="Hazlebeck D."/>
            <person name="Allen E.E."/>
        </authorList>
    </citation>
    <scope>NUCLEOTIDE SEQUENCE</scope>
    <source>
        <strain evidence="8">Hildebrandi</strain>
    </source>
</reference>
<evidence type="ECO:0000256" key="3">
    <source>
        <dbReference type="ARBA" id="ARBA00022989"/>
    </source>
</evidence>
<evidence type="ECO:0000256" key="5">
    <source>
        <dbReference type="SAM" id="MobiDB-lite"/>
    </source>
</evidence>
<feature type="transmembrane region" description="Helical" evidence="6">
    <location>
        <begin position="88"/>
        <end position="111"/>
    </location>
</feature>
<feature type="transmembrane region" description="Helical" evidence="6">
    <location>
        <begin position="477"/>
        <end position="498"/>
    </location>
</feature>
<feature type="transmembrane region" description="Helical" evidence="6">
    <location>
        <begin position="117"/>
        <end position="138"/>
    </location>
</feature>
<dbReference type="GO" id="GO:0016020">
    <property type="term" value="C:membrane"/>
    <property type="evidence" value="ECO:0007669"/>
    <property type="project" value="UniProtKB-SubCell"/>
</dbReference>
<accession>A0A9K3LW51</accession>
<evidence type="ECO:0000313" key="9">
    <source>
        <dbReference type="Proteomes" id="UP000693970"/>
    </source>
</evidence>
<feature type="transmembrane region" description="Helical" evidence="6">
    <location>
        <begin position="504"/>
        <end position="524"/>
    </location>
</feature>
<reference evidence="8" key="2">
    <citation type="submission" date="2021-04" db="EMBL/GenBank/DDBJ databases">
        <authorList>
            <person name="Podell S."/>
        </authorList>
    </citation>
    <scope>NUCLEOTIDE SEQUENCE</scope>
    <source>
        <strain evidence="8">Hildebrandi</strain>
    </source>
</reference>
<feature type="transmembrane region" description="Helical" evidence="6">
    <location>
        <begin position="313"/>
        <end position="338"/>
    </location>
</feature>
<dbReference type="OrthoDB" id="28208at2759"/>
<feature type="transmembrane region" description="Helical" evidence="6">
    <location>
        <begin position="167"/>
        <end position="188"/>
    </location>
</feature>
<dbReference type="PANTHER" id="PTHR22950:SF702">
    <property type="entry name" value="AMINO ACID TRANSPORTER PROTEIN"/>
    <property type="match status" value="1"/>
</dbReference>
<feature type="region of interest" description="Disordered" evidence="5">
    <location>
        <begin position="1"/>
        <end position="22"/>
    </location>
</feature>
<evidence type="ECO:0000256" key="4">
    <source>
        <dbReference type="ARBA" id="ARBA00023136"/>
    </source>
</evidence>
<dbReference type="InterPro" id="IPR013057">
    <property type="entry name" value="AA_transpt_TM"/>
</dbReference>
<dbReference type="GO" id="GO:0015179">
    <property type="term" value="F:L-amino acid transmembrane transporter activity"/>
    <property type="evidence" value="ECO:0007669"/>
    <property type="project" value="TreeGrafter"/>
</dbReference>
<feature type="region of interest" description="Disordered" evidence="5">
    <location>
        <begin position="418"/>
        <end position="439"/>
    </location>
</feature>
<dbReference type="PANTHER" id="PTHR22950">
    <property type="entry name" value="AMINO ACID TRANSPORTER"/>
    <property type="match status" value="1"/>
</dbReference>
<feature type="transmembrane region" description="Helical" evidence="6">
    <location>
        <begin position="200"/>
        <end position="217"/>
    </location>
</feature>
<dbReference type="Pfam" id="PF01490">
    <property type="entry name" value="Aa_trans"/>
    <property type="match status" value="1"/>
</dbReference>
<comment type="caution">
    <text evidence="8">The sequence shown here is derived from an EMBL/GenBank/DDBJ whole genome shotgun (WGS) entry which is preliminary data.</text>
</comment>
<evidence type="ECO:0000256" key="1">
    <source>
        <dbReference type="ARBA" id="ARBA00004141"/>
    </source>
</evidence>
<dbReference type="EMBL" id="JAGRRH010000006">
    <property type="protein sequence ID" value="KAG7369108.1"/>
    <property type="molecule type" value="Genomic_DNA"/>
</dbReference>
<keyword evidence="2 6" id="KW-0812">Transmembrane</keyword>